<dbReference type="PROSITE" id="PS00126">
    <property type="entry name" value="PDEASE_I_1"/>
    <property type="match status" value="1"/>
</dbReference>
<dbReference type="FunCoup" id="L5L1F2">
    <property type="interactions" value="50"/>
</dbReference>
<dbReference type="EMBL" id="KB030406">
    <property type="protein sequence ID" value="ELK17260.1"/>
    <property type="molecule type" value="Genomic_DNA"/>
</dbReference>
<keyword evidence="2 6" id="KW-0479">Metal-binding</keyword>
<dbReference type="InterPro" id="IPR023088">
    <property type="entry name" value="PDEase"/>
</dbReference>
<evidence type="ECO:0000256" key="5">
    <source>
        <dbReference type="PIRSR" id="PIRSR623088-2"/>
    </source>
</evidence>
<comment type="cofactor">
    <cofactor evidence="7">
        <name>a divalent metal cation</name>
        <dbReference type="ChEBI" id="CHEBI:60240"/>
    </cofactor>
    <text evidence="7">Binds 2 divalent metal cations per subunit. Site 1 may preferentially bind zinc ions, while site 2 has a preference for magnesium and/or manganese ions.</text>
</comment>
<feature type="binding site" evidence="6">
    <location>
        <position position="575"/>
    </location>
    <ligand>
        <name>Zn(2+)</name>
        <dbReference type="ChEBI" id="CHEBI:29105"/>
        <label>2</label>
    </ligand>
</feature>
<feature type="binding site" evidence="5">
    <location>
        <position position="711"/>
    </location>
    <ligand>
        <name>AMP</name>
        <dbReference type="ChEBI" id="CHEBI:456215"/>
    </ligand>
</feature>
<comment type="similarity">
    <text evidence="7">Belongs to the cyclic nucleotide phosphodiesterase family.</text>
</comment>
<evidence type="ECO:0000259" key="10">
    <source>
        <dbReference type="PROSITE" id="PS51845"/>
    </source>
</evidence>
<evidence type="ECO:0000256" key="7">
    <source>
        <dbReference type="RuleBase" id="RU363067"/>
    </source>
</evidence>
<dbReference type="Gene3D" id="3.30.450.40">
    <property type="match status" value="2"/>
</dbReference>
<feature type="binding site" evidence="6">
    <location>
        <position position="538"/>
    </location>
    <ligand>
        <name>Zn(2+)</name>
        <dbReference type="ChEBI" id="CHEBI:29105"/>
        <label>1</label>
    </ligand>
</feature>
<dbReference type="SMART" id="SM00065">
    <property type="entry name" value="GAF"/>
    <property type="match status" value="2"/>
</dbReference>
<feature type="binding site" evidence="6">
    <location>
        <position position="711"/>
    </location>
    <ligand>
        <name>Zn(2+)</name>
        <dbReference type="ChEBI" id="CHEBI:29105"/>
        <label>1</label>
    </ligand>
</feature>
<dbReference type="PRINTS" id="PR00387">
    <property type="entry name" value="PDIESTERASE1"/>
</dbReference>
<dbReference type="GO" id="GO:0046872">
    <property type="term" value="F:metal ion binding"/>
    <property type="evidence" value="ECO:0007669"/>
    <property type="project" value="UniProtKB-KW"/>
</dbReference>
<organism evidence="11 12">
    <name type="scientific">Pteropus alecto</name>
    <name type="common">Black flying fox</name>
    <dbReference type="NCBI Taxonomy" id="9402"/>
    <lineage>
        <taxon>Eukaryota</taxon>
        <taxon>Metazoa</taxon>
        <taxon>Chordata</taxon>
        <taxon>Craniata</taxon>
        <taxon>Vertebrata</taxon>
        <taxon>Euteleostomi</taxon>
        <taxon>Mammalia</taxon>
        <taxon>Eutheria</taxon>
        <taxon>Laurasiatheria</taxon>
        <taxon>Chiroptera</taxon>
        <taxon>Yinpterochiroptera</taxon>
        <taxon>Pteropodoidea</taxon>
        <taxon>Pteropodidae</taxon>
        <taxon>Pteropodinae</taxon>
        <taxon>Pteropus</taxon>
    </lineage>
</organism>
<evidence type="ECO:0000256" key="9">
    <source>
        <dbReference type="SAM" id="MobiDB-lite"/>
    </source>
</evidence>
<evidence type="ECO:0000313" key="12">
    <source>
        <dbReference type="Proteomes" id="UP000010552"/>
    </source>
</evidence>
<feature type="compositionally biased region" description="Low complexity" evidence="9">
    <location>
        <begin position="868"/>
        <end position="877"/>
    </location>
</feature>
<feature type="coiled-coil region" evidence="8">
    <location>
        <begin position="797"/>
        <end position="824"/>
    </location>
</feature>
<keyword evidence="8" id="KW-0175">Coiled coil</keyword>
<evidence type="ECO:0000256" key="8">
    <source>
        <dbReference type="SAM" id="Coils"/>
    </source>
</evidence>
<feature type="binding site" evidence="6">
    <location>
        <position position="574"/>
    </location>
    <ligand>
        <name>Zn(2+)</name>
        <dbReference type="ChEBI" id="CHEBI:29105"/>
        <label>1</label>
    </ligand>
</feature>
<dbReference type="Gene3D" id="1.10.1300.10">
    <property type="entry name" value="3'5'-cyclic nucleotide phosphodiesterase, catalytic domain"/>
    <property type="match status" value="1"/>
</dbReference>
<dbReference type="FunFam" id="1.10.1300.10:FF:000005">
    <property type="entry name" value="Phosphodiesterase"/>
    <property type="match status" value="1"/>
</dbReference>
<proteinExistence type="inferred from homology"/>
<evidence type="ECO:0000256" key="2">
    <source>
        <dbReference type="ARBA" id="ARBA00022723"/>
    </source>
</evidence>
<reference evidence="12" key="1">
    <citation type="journal article" date="2013" name="Science">
        <title>Comparative analysis of bat genomes provides insight into the evolution of flight and immunity.</title>
        <authorList>
            <person name="Zhang G."/>
            <person name="Cowled C."/>
            <person name="Shi Z."/>
            <person name="Huang Z."/>
            <person name="Bishop-Lilly K.A."/>
            <person name="Fang X."/>
            <person name="Wynne J.W."/>
            <person name="Xiong Z."/>
            <person name="Baker M.L."/>
            <person name="Zhao W."/>
            <person name="Tachedjian M."/>
            <person name="Zhu Y."/>
            <person name="Zhou P."/>
            <person name="Jiang X."/>
            <person name="Ng J."/>
            <person name="Yang L."/>
            <person name="Wu L."/>
            <person name="Xiao J."/>
            <person name="Feng Y."/>
            <person name="Chen Y."/>
            <person name="Sun X."/>
            <person name="Zhang Y."/>
            <person name="Marsh G.A."/>
            <person name="Crameri G."/>
            <person name="Broder C.C."/>
            <person name="Frey K.G."/>
            <person name="Wang L.F."/>
            <person name="Wang J."/>
        </authorList>
    </citation>
    <scope>NUCLEOTIDE SEQUENCE [LARGE SCALE GENOMIC DNA]</scope>
</reference>
<dbReference type="PROSITE" id="PS51845">
    <property type="entry name" value="PDEASE_I_2"/>
    <property type="match status" value="1"/>
</dbReference>
<dbReference type="FunFam" id="3.30.450.40:FF:000010">
    <property type="entry name" value="Phosphodiesterase"/>
    <property type="match status" value="1"/>
</dbReference>
<dbReference type="Proteomes" id="UP000010552">
    <property type="component" value="Unassembled WGS sequence"/>
</dbReference>
<dbReference type="SUPFAM" id="SSF55781">
    <property type="entry name" value="GAF domain-like"/>
    <property type="match status" value="2"/>
</dbReference>
<dbReference type="eggNOG" id="KOG3689">
    <property type="taxonomic scope" value="Eukaryota"/>
</dbReference>
<dbReference type="InterPro" id="IPR003018">
    <property type="entry name" value="GAF"/>
</dbReference>
<keyword evidence="1" id="KW-0140">cGMP</keyword>
<dbReference type="InParanoid" id="L5L1F2"/>
<dbReference type="EC" id="3.1.4.-" evidence="7"/>
<keyword evidence="12" id="KW-1185">Reference proteome</keyword>
<feature type="active site" description="Proton donor" evidence="4">
    <location>
        <position position="534"/>
    </location>
</feature>
<dbReference type="CDD" id="cd00077">
    <property type="entry name" value="HDc"/>
    <property type="match status" value="1"/>
</dbReference>
<sequence length="888" mass="102717">MGEVTAEEVEKFLDSNIGFAKQYYNLRYRAKVISDLLGAKEAAVDFSNYHSLNSVEESEIIFDLLRDFQENLQAEKCIFNVMKKLCFLLQADRMSLFMYRARNGIAELATRLFNVHKDAVLEDCLVVPDSEIVFPLDMGVVGHVAHSKKVVNVPNTEEDEHFCDFVDTLTEYQTKNILASPIMNGKDVVAIIMAVNKVGGPHFTKRDEEILLKYLNFANLIMKVFHLSYLHNCETRRGQILLWSGSKVFEELTDIERQFHKALYTVRAFLNCDRYSVGLLDMTKQKEFFDVWPVLMGEAPPYTGPRTPDGREINFYKVIDYILHGKEDIKICNIMNAPAEDFFEFQKEPLDESGWMIKNVLSMPIVNKKEEIVGVATFYNRKDGKPFDEMDETLMESLAQFLGWSVLNPDTYESMNRLENRKDIFQEMVKYHVKCDNEEIQEILKTREAYGKEPWECEEEELAEILQGELPDAEKYEINKFHFSDLPLTELELVKCGIQMYYELKVVDKFHIPQEALVRFMYSLSKGYRKITYHNWRHGFNVGQTMFSLLVTGKLKRYFTDLEALAMVTAAFCHDIDHRGTNNLYQMKSQNPLAKLHGSSILERHHLEFGKTLLRDESLNIFQNLNRRQHEHAIHMMDIAIIATDLALYFKLVQPLCYGPRTLTTTLKRTMFQKIVDQSKTYDTQQDWTQYMMLEQTRKEIVMAMMMTACDLSAITKPWEVQSKVALLVAAEFWEQGDLERTVLQQNPIPMMDRNKADELPKLQVGFIDFVCTFVYKEFSRFHEEITPMLDGITNNRKEWKALADEYDAKMQALEEEKQKRQAAKQGQRGSPLQPPLTCCVLLPVCPQQRQEISLGGTLAQEGAHLHPSPAASSSTTGPRGPEWRCPS</sequence>
<dbReference type="InterPro" id="IPR002073">
    <property type="entry name" value="PDEase_catalytic_dom"/>
</dbReference>
<feature type="region of interest" description="Disordered" evidence="9">
    <location>
        <begin position="861"/>
        <end position="888"/>
    </location>
</feature>
<evidence type="ECO:0000256" key="4">
    <source>
        <dbReference type="PIRSR" id="PIRSR623088-1"/>
    </source>
</evidence>
<feature type="binding site" evidence="5">
    <location>
        <position position="764"/>
    </location>
    <ligand>
        <name>AMP</name>
        <dbReference type="ChEBI" id="CHEBI:456215"/>
    </ligand>
</feature>
<dbReference type="AlphaFoldDB" id="L5L1F2"/>
<dbReference type="STRING" id="9402.L5L1F2"/>
<feature type="binding site" evidence="5">
    <location>
        <begin position="534"/>
        <end position="538"/>
    </location>
    <ligand>
        <name>AMP</name>
        <dbReference type="ChEBI" id="CHEBI:456215"/>
    </ligand>
</feature>
<gene>
    <name evidence="11" type="ORF">PAL_GLEAN10018747</name>
</gene>
<dbReference type="GO" id="GO:0004114">
    <property type="term" value="F:3',5'-cyclic-nucleotide phosphodiesterase activity"/>
    <property type="evidence" value="ECO:0007669"/>
    <property type="project" value="InterPro"/>
</dbReference>
<dbReference type="GO" id="GO:0097381">
    <property type="term" value="C:photoreceptor disc membrane"/>
    <property type="evidence" value="ECO:0007669"/>
    <property type="project" value="UniProtKB-ARBA"/>
</dbReference>
<dbReference type="GO" id="GO:0007165">
    <property type="term" value="P:signal transduction"/>
    <property type="evidence" value="ECO:0007669"/>
    <property type="project" value="InterPro"/>
</dbReference>
<dbReference type="InterPro" id="IPR003607">
    <property type="entry name" value="HD/PDEase_dom"/>
</dbReference>
<evidence type="ECO:0000256" key="3">
    <source>
        <dbReference type="ARBA" id="ARBA00022801"/>
    </source>
</evidence>
<dbReference type="SMART" id="SM00471">
    <property type="entry name" value="HDc"/>
    <property type="match status" value="1"/>
</dbReference>
<dbReference type="PANTHER" id="PTHR11347">
    <property type="entry name" value="CYCLIC NUCLEOTIDE PHOSPHODIESTERASE"/>
    <property type="match status" value="1"/>
</dbReference>
<feature type="binding site" evidence="5">
    <location>
        <position position="575"/>
    </location>
    <ligand>
        <name>AMP</name>
        <dbReference type="ChEBI" id="CHEBI:456215"/>
    </ligand>
</feature>
<dbReference type="InterPro" id="IPR036971">
    <property type="entry name" value="PDEase_catalytic_dom_sf"/>
</dbReference>
<dbReference type="Pfam" id="PF00233">
    <property type="entry name" value="PDEase_I"/>
    <property type="match status" value="1"/>
</dbReference>
<dbReference type="InterPro" id="IPR023174">
    <property type="entry name" value="PDEase_CS"/>
</dbReference>
<protein>
    <recommendedName>
        <fullName evidence="7">Phosphodiesterase</fullName>
        <ecNumber evidence="7">3.1.4.-</ecNumber>
    </recommendedName>
</protein>
<dbReference type="InterPro" id="IPR029016">
    <property type="entry name" value="GAF-like_dom_sf"/>
</dbReference>
<dbReference type="Pfam" id="PF01590">
    <property type="entry name" value="GAF"/>
    <property type="match status" value="2"/>
</dbReference>
<feature type="binding site" evidence="6">
    <location>
        <position position="575"/>
    </location>
    <ligand>
        <name>Zn(2+)</name>
        <dbReference type="ChEBI" id="CHEBI:29105"/>
        <label>1</label>
    </ligand>
</feature>
<accession>L5L1F2</accession>
<evidence type="ECO:0000313" key="11">
    <source>
        <dbReference type="EMBL" id="ELK17260.1"/>
    </source>
</evidence>
<evidence type="ECO:0000256" key="1">
    <source>
        <dbReference type="ARBA" id="ARBA00022535"/>
    </source>
</evidence>
<dbReference type="SUPFAM" id="SSF109604">
    <property type="entry name" value="HD-domain/PDEase-like"/>
    <property type="match status" value="1"/>
</dbReference>
<keyword evidence="3 7" id="KW-0378">Hydrolase</keyword>
<evidence type="ECO:0000256" key="6">
    <source>
        <dbReference type="PIRSR" id="PIRSR623088-3"/>
    </source>
</evidence>
<feature type="domain" description="PDEase" evidence="10">
    <location>
        <begin position="458"/>
        <end position="807"/>
    </location>
</feature>
<name>L5L1F2_PTEAL</name>